<dbReference type="KEGG" id="cts:Ctha_0004"/>
<reference evidence="1 2" key="1">
    <citation type="submission" date="2008-06" db="EMBL/GenBank/DDBJ databases">
        <title>Complete sequence of Chloroherpeton thalassium ATCC 35110.</title>
        <authorList>
            <consortium name="US DOE Joint Genome Institute"/>
            <person name="Lucas S."/>
            <person name="Copeland A."/>
            <person name="Lapidus A."/>
            <person name="Glavina del Rio T."/>
            <person name="Dalin E."/>
            <person name="Tice H."/>
            <person name="Bruce D."/>
            <person name="Goodwin L."/>
            <person name="Pitluck S."/>
            <person name="Schmutz J."/>
            <person name="Larimer F."/>
            <person name="Land M."/>
            <person name="Hauser L."/>
            <person name="Kyrpides N."/>
            <person name="Mikhailova N."/>
            <person name="Liu Z."/>
            <person name="Li T."/>
            <person name="Zhao F."/>
            <person name="Overmann J."/>
            <person name="Bryant D.A."/>
            <person name="Richardson P."/>
        </authorList>
    </citation>
    <scope>NUCLEOTIDE SEQUENCE [LARGE SCALE GENOMIC DNA]</scope>
    <source>
        <strain evidence="2">ATCC 35110 / GB-78</strain>
    </source>
</reference>
<dbReference type="STRING" id="517418.Ctha_0004"/>
<dbReference type="Proteomes" id="UP000001208">
    <property type="component" value="Chromosome"/>
</dbReference>
<accession>B3QRZ1</accession>
<protein>
    <submittedName>
        <fullName evidence="1">Uncharacterized protein</fullName>
    </submittedName>
</protein>
<dbReference type="HOGENOM" id="CLU_3059902_0_0_10"/>
<evidence type="ECO:0000313" key="1">
    <source>
        <dbReference type="EMBL" id="ACF12476.1"/>
    </source>
</evidence>
<organism evidence="1 2">
    <name type="scientific">Chloroherpeton thalassium (strain ATCC 35110 / GB-78)</name>
    <dbReference type="NCBI Taxonomy" id="517418"/>
    <lineage>
        <taxon>Bacteria</taxon>
        <taxon>Pseudomonadati</taxon>
        <taxon>Chlorobiota</taxon>
        <taxon>Chlorobiia</taxon>
        <taxon>Chlorobiales</taxon>
        <taxon>Chloroherpetonaceae</taxon>
        <taxon>Chloroherpeton</taxon>
    </lineage>
</organism>
<proteinExistence type="predicted"/>
<sequence>MVVSGVLGATLLTYGYAASKTSDLFKAPKHQKRINRAAGTTMIVTGAVLAAKT</sequence>
<evidence type="ECO:0000313" key="2">
    <source>
        <dbReference type="Proteomes" id="UP000001208"/>
    </source>
</evidence>
<keyword evidence="2" id="KW-1185">Reference proteome</keyword>
<name>B3QRZ1_CHLT3</name>
<gene>
    <name evidence="1" type="ordered locus">Ctha_0004</name>
</gene>
<dbReference type="EMBL" id="CP001100">
    <property type="protein sequence ID" value="ACF12476.1"/>
    <property type="molecule type" value="Genomic_DNA"/>
</dbReference>
<dbReference type="AlphaFoldDB" id="B3QRZ1"/>